<name>A0A4Z1FYL4_9HELO</name>
<evidence type="ECO:0000256" key="1">
    <source>
        <dbReference type="SAM" id="MobiDB-lite"/>
    </source>
</evidence>
<feature type="compositionally biased region" description="Basic residues" evidence="1">
    <location>
        <begin position="437"/>
        <end position="448"/>
    </location>
</feature>
<keyword evidence="4" id="KW-1185">Reference proteome</keyword>
<comment type="caution">
    <text evidence="3">The sequence shown here is derived from an EMBL/GenBank/DDBJ whole genome shotgun (WGS) entry which is preliminary data.</text>
</comment>
<dbReference type="Proteomes" id="UP000297910">
    <property type="component" value="Unassembled WGS sequence"/>
</dbReference>
<feature type="chain" id="PRO_5021271097" description="CBM-cenC domain-containing protein" evidence="2">
    <location>
        <begin position="19"/>
        <end position="890"/>
    </location>
</feature>
<evidence type="ECO:0000256" key="2">
    <source>
        <dbReference type="SAM" id="SignalP"/>
    </source>
</evidence>
<evidence type="ECO:0000313" key="3">
    <source>
        <dbReference type="EMBL" id="TGO28748.1"/>
    </source>
</evidence>
<feature type="signal peptide" evidence="2">
    <location>
        <begin position="1"/>
        <end position="18"/>
    </location>
</feature>
<feature type="compositionally biased region" description="Polar residues" evidence="1">
    <location>
        <begin position="491"/>
        <end position="502"/>
    </location>
</feature>
<gene>
    <name evidence="3" type="ORF">BPAE_0023g00130</name>
</gene>
<dbReference type="AlphaFoldDB" id="A0A4Z1FYL4"/>
<reference evidence="3 4" key="1">
    <citation type="submission" date="2017-12" db="EMBL/GenBank/DDBJ databases">
        <title>Comparative genomics of Botrytis spp.</title>
        <authorList>
            <person name="Valero-Jimenez C.A."/>
            <person name="Tapia P."/>
            <person name="Veloso J."/>
            <person name="Silva-Moreno E."/>
            <person name="Staats M."/>
            <person name="Valdes J.H."/>
            <person name="Van Kan J.A.L."/>
        </authorList>
    </citation>
    <scope>NUCLEOTIDE SEQUENCE [LARGE SCALE GENOMIC DNA]</scope>
    <source>
        <strain evidence="3 4">Bp0003</strain>
    </source>
</reference>
<feature type="region of interest" description="Disordered" evidence="1">
    <location>
        <begin position="409"/>
        <end position="519"/>
    </location>
</feature>
<feature type="compositionally biased region" description="Polar residues" evidence="1">
    <location>
        <begin position="449"/>
        <end position="465"/>
    </location>
</feature>
<dbReference type="EMBL" id="PQXI01000023">
    <property type="protein sequence ID" value="TGO28748.1"/>
    <property type="molecule type" value="Genomic_DNA"/>
</dbReference>
<keyword evidence="2" id="KW-0732">Signal</keyword>
<proteinExistence type="predicted"/>
<sequence length="890" mass="92992">MKSFACFSVILFARSVVSENTPFCAPAQVNYCILDDCLQPLINQTISGPQFCGNYLENDSISIPDYIPATALASRISSACSCLIQAQPTAKPTAQSSYAPGSIGLSVPTESFPSLDTSVPTIPSAIVSSVPVSSPSTQGAGNEYTSSIVYSLSTFTTHLSGQLVTKTWSVVDSTTIHPVTHEITQSPSPKSTAPVAYTTSIAYTLSSYTNPSGEVVTKTIVDYTTVCPVTAKITSTSQALASESTAAYETSTIYKVSTYTTLGQTITKTLLDYSTVRSITKALSPTPTPKSTIEYTTSTIYSLSTRTYTSSEKTFTVTDTVADYTTVYTITEKSIPTPEPTIQYTTSTVYSLSTSTYITSGKAVTVTNTVVDYTTICPIIQSASSTQGASSLTTFTSVSLTESVSWTSASGSSIVPSSVSVSASTPGSSIAVQSTKTRSRHSRTKCTKASHSTQSYPFGNSTSLYRPTGTGSSSPSSISGTAYSSSVGYPMSNSTTSDLPQGTVSSTSQVTDSTRLQFPSGTGYSVSSTAYSMPNSTSSHVPSGSGYSTPANSTATEILPTSTFSIEISSSTSELPETTEIPVTSAPSTISSPALPSVTAFCTTDAAALVFAAAGTPVTSYCSSLLSIQPTYADEQYLFVTKTALITTTTTVSPATVTVFKRTTRTDSYPFTSTYDLAQQSSACSCLSIQPAVIAETVTITVPATSLVVVSTTIPACTPSSPTQAVANGDFETVTSGSNQTPWALSSMAYVRSNVNDAFQSYAGDGFAVLYGQRSITTTISQEIDTLIPGQSYTLSYYMSVMGVITLPTASCVLSASVGGIVVDTATIMYSNIASYRTGYSQRSVTVVPITQSAQLKISWQCNIQVTLVADLLLDNISMDGGGRSCGVPT</sequence>
<evidence type="ECO:0008006" key="5">
    <source>
        <dbReference type="Google" id="ProtNLM"/>
    </source>
</evidence>
<protein>
    <recommendedName>
        <fullName evidence="5">CBM-cenC domain-containing protein</fullName>
    </recommendedName>
</protein>
<organism evidence="3 4">
    <name type="scientific">Botrytis paeoniae</name>
    <dbReference type="NCBI Taxonomy" id="278948"/>
    <lineage>
        <taxon>Eukaryota</taxon>
        <taxon>Fungi</taxon>
        <taxon>Dikarya</taxon>
        <taxon>Ascomycota</taxon>
        <taxon>Pezizomycotina</taxon>
        <taxon>Leotiomycetes</taxon>
        <taxon>Helotiales</taxon>
        <taxon>Sclerotiniaceae</taxon>
        <taxon>Botrytis</taxon>
    </lineage>
</organism>
<feature type="compositionally biased region" description="Low complexity" evidence="1">
    <location>
        <begin position="468"/>
        <end position="486"/>
    </location>
</feature>
<accession>A0A4Z1FYL4</accession>
<feature type="compositionally biased region" description="Low complexity" evidence="1">
    <location>
        <begin position="503"/>
        <end position="514"/>
    </location>
</feature>
<feature type="compositionally biased region" description="Low complexity" evidence="1">
    <location>
        <begin position="409"/>
        <end position="430"/>
    </location>
</feature>
<evidence type="ECO:0000313" key="4">
    <source>
        <dbReference type="Proteomes" id="UP000297910"/>
    </source>
</evidence>